<keyword evidence="3" id="KW-1015">Disulfide bond</keyword>
<dbReference type="Pfam" id="PF13927">
    <property type="entry name" value="Ig_3"/>
    <property type="match status" value="2"/>
</dbReference>
<feature type="domain" description="Ig-like" evidence="5">
    <location>
        <begin position="104"/>
        <end position="251"/>
    </location>
</feature>
<dbReference type="EMBL" id="ABJB011133753">
    <property type="status" value="NOT_ANNOTATED_CDS"/>
    <property type="molecule type" value="Genomic_DNA"/>
</dbReference>
<dbReference type="SUPFAM" id="SSF48726">
    <property type="entry name" value="Immunoglobulin"/>
    <property type="match status" value="2"/>
</dbReference>
<evidence type="ECO:0000256" key="2">
    <source>
        <dbReference type="ARBA" id="ARBA00022737"/>
    </source>
</evidence>
<dbReference type="InterPro" id="IPR036179">
    <property type="entry name" value="Ig-like_dom_sf"/>
</dbReference>
<dbReference type="EMBL" id="ABJB011130342">
    <property type="status" value="NOT_ANNOTATED_CDS"/>
    <property type="molecule type" value="Genomic_DNA"/>
</dbReference>
<accession>B7Q6Z4</accession>
<reference evidence="7" key="2">
    <citation type="submission" date="2020-05" db="UniProtKB">
        <authorList>
            <consortium name="EnsemblMetazoa"/>
        </authorList>
    </citation>
    <scope>IDENTIFICATION</scope>
    <source>
        <strain evidence="7">wikel</strain>
    </source>
</reference>
<keyword evidence="4" id="KW-0393">Immunoglobulin domain</keyword>
<dbReference type="EnsemblMetazoa" id="ISCW010612-RA">
    <property type="protein sequence ID" value="ISCW010612-PA"/>
    <property type="gene ID" value="ISCW010612"/>
</dbReference>
<dbReference type="VEuPathDB" id="VectorBase:ISCI010612"/>
<proteinExistence type="predicted"/>
<keyword evidence="1" id="KW-0732">Signal</keyword>
<dbReference type="EMBL" id="ABJB011040521">
    <property type="status" value="NOT_ANNOTATED_CDS"/>
    <property type="molecule type" value="Genomic_DNA"/>
</dbReference>
<dbReference type="EMBL" id="ABJB010466489">
    <property type="status" value="NOT_ANNOTATED_CDS"/>
    <property type="molecule type" value="Genomic_DNA"/>
</dbReference>
<keyword evidence="2" id="KW-0677">Repeat</keyword>
<dbReference type="PROSITE" id="PS50835">
    <property type="entry name" value="IG_LIKE"/>
    <property type="match status" value="1"/>
</dbReference>
<dbReference type="EMBL" id="DS870771">
    <property type="protein sequence ID" value="EEC14616.1"/>
    <property type="molecule type" value="Genomic_DNA"/>
</dbReference>
<dbReference type="InterPro" id="IPR003599">
    <property type="entry name" value="Ig_sub"/>
</dbReference>
<dbReference type="InParanoid" id="B7Q6Z4"/>
<gene>
    <name evidence="6" type="ORF">IscW_ISCW010612</name>
</gene>
<dbReference type="PaxDb" id="6945-B7Q6Z4"/>
<reference evidence="6 8" key="1">
    <citation type="submission" date="2008-03" db="EMBL/GenBank/DDBJ databases">
        <title>Annotation of Ixodes scapularis.</title>
        <authorList>
            <consortium name="Ixodes scapularis Genome Project Consortium"/>
            <person name="Caler E."/>
            <person name="Hannick L.I."/>
            <person name="Bidwell S."/>
            <person name="Joardar V."/>
            <person name="Thiagarajan M."/>
            <person name="Amedeo P."/>
            <person name="Galinsky K.J."/>
            <person name="Schobel S."/>
            <person name="Inman J."/>
            <person name="Hostetler J."/>
            <person name="Miller J."/>
            <person name="Hammond M."/>
            <person name="Megy K."/>
            <person name="Lawson D."/>
            <person name="Kodira C."/>
            <person name="Sutton G."/>
            <person name="Meyer J."/>
            <person name="Hill C.A."/>
            <person name="Birren B."/>
            <person name="Nene V."/>
            <person name="Collins F."/>
            <person name="Alarcon-Chaidez F."/>
            <person name="Wikel S."/>
            <person name="Strausberg R."/>
        </authorList>
    </citation>
    <scope>NUCLEOTIDE SEQUENCE [LARGE SCALE GENOMIC DNA]</scope>
    <source>
        <strain evidence="8">Wikel</strain>
        <strain evidence="6">Wikel colony</strain>
    </source>
</reference>
<dbReference type="PANTHER" id="PTHR12231:SF253">
    <property type="entry name" value="DPR-INTERACTING PROTEIN ETA, ISOFORM B-RELATED"/>
    <property type="match status" value="1"/>
</dbReference>
<dbReference type="SMART" id="SM00409">
    <property type="entry name" value="IG"/>
    <property type="match status" value="1"/>
</dbReference>
<evidence type="ECO:0000256" key="4">
    <source>
        <dbReference type="ARBA" id="ARBA00023319"/>
    </source>
</evidence>
<dbReference type="VEuPathDB" id="VectorBase:ISCW010612"/>
<dbReference type="AlphaFoldDB" id="B7Q6Z4"/>
<protein>
    <recommendedName>
        <fullName evidence="5">Ig-like domain-containing protein</fullName>
    </recommendedName>
</protein>
<dbReference type="Proteomes" id="UP000001555">
    <property type="component" value="Unassembled WGS sequence"/>
</dbReference>
<dbReference type="InterPro" id="IPR007110">
    <property type="entry name" value="Ig-like_dom"/>
</dbReference>
<evidence type="ECO:0000313" key="8">
    <source>
        <dbReference type="Proteomes" id="UP000001555"/>
    </source>
</evidence>
<dbReference type="InterPro" id="IPR013783">
    <property type="entry name" value="Ig-like_fold"/>
</dbReference>
<evidence type="ECO:0000256" key="1">
    <source>
        <dbReference type="ARBA" id="ARBA00022729"/>
    </source>
</evidence>
<evidence type="ECO:0000259" key="5">
    <source>
        <dbReference type="PROSITE" id="PS50835"/>
    </source>
</evidence>
<sequence length="257" mass="28121">MFLRFSQASPDTPVNLGWTAEMAFQGSPAWTVCREETAWTGFRAATDTTARPAPREGRAPTALTGFLVCRDLEVHPDFRDLLAFPALGARRVRPAIPEQRVIPPSIVDTEQSQHVLLTEGEKLSLRCPATGQPTPTVTWRRDDASAIPFGSWYLPPLIKIHNWAVGASNGSSVQLECLVEAFPRAVSAWLFGDQGAALQAGPRHSLREEDAGPFGSRLHLRISPVLPQDFGMYKCDSRNARGHAAGVLTVFGEARRP</sequence>
<dbReference type="EMBL" id="ABJB010054613">
    <property type="status" value="NOT_ANNOTATED_CDS"/>
    <property type="molecule type" value="Genomic_DNA"/>
</dbReference>
<dbReference type="Gene3D" id="2.60.40.10">
    <property type="entry name" value="Immunoglobulins"/>
    <property type="match status" value="2"/>
</dbReference>
<dbReference type="PANTHER" id="PTHR12231">
    <property type="entry name" value="CTX-RELATED TYPE I TRANSMEMBRANE PROTEIN"/>
    <property type="match status" value="1"/>
</dbReference>
<evidence type="ECO:0000313" key="7">
    <source>
        <dbReference type="EnsemblMetazoa" id="ISCW010612-PA"/>
    </source>
</evidence>
<dbReference type="EMBL" id="ABJB010109878">
    <property type="status" value="NOT_ANNOTATED_CDS"/>
    <property type="molecule type" value="Genomic_DNA"/>
</dbReference>
<dbReference type="InterPro" id="IPR051170">
    <property type="entry name" value="Neural/epithelial_adhesion"/>
</dbReference>
<dbReference type="HOGENOM" id="CLU_1082909_0_0_1"/>
<dbReference type="InterPro" id="IPR003598">
    <property type="entry name" value="Ig_sub2"/>
</dbReference>
<evidence type="ECO:0000313" key="6">
    <source>
        <dbReference type="EMBL" id="EEC14616.1"/>
    </source>
</evidence>
<dbReference type="SMART" id="SM00408">
    <property type="entry name" value="IGc2"/>
    <property type="match status" value="1"/>
</dbReference>
<dbReference type="EMBL" id="ABJB010045507">
    <property type="status" value="NOT_ANNOTATED_CDS"/>
    <property type="molecule type" value="Genomic_DNA"/>
</dbReference>
<dbReference type="OrthoDB" id="8626508at2759"/>
<dbReference type="EMBL" id="ABJB010514125">
    <property type="status" value="NOT_ANNOTATED_CDS"/>
    <property type="molecule type" value="Genomic_DNA"/>
</dbReference>
<dbReference type="VEuPathDB" id="VectorBase:ISCP_009474"/>
<organism>
    <name type="scientific">Ixodes scapularis</name>
    <name type="common">Black-legged tick</name>
    <name type="synonym">Deer tick</name>
    <dbReference type="NCBI Taxonomy" id="6945"/>
    <lineage>
        <taxon>Eukaryota</taxon>
        <taxon>Metazoa</taxon>
        <taxon>Ecdysozoa</taxon>
        <taxon>Arthropoda</taxon>
        <taxon>Chelicerata</taxon>
        <taxon>Arachnida</taxon>
        <taxon>Acari</taxon>
        <taxon>Parasitiformes</taxon>
        <taxon>Ixodida</taxon>
        <taxon>Ixodoidea</taxon>
        <taxon>Ixodidae</taxon>
        <taxon>Ixodinae</taxon>
        <taxon>Ixodes</taxon>
    </lineage>
</organism>
<name>B7Q6Z4_IXOSC</name>
<evidence type="ECO:0000256" key="3">
    <source>
        <dbReference type="ARBA" id="ARBA00023157"/>
    </source>
</evidence>
<dbReference type="EMBL" id="ABJB010679040">
    <property type="status" value="NOT_ANNOTATED_CDS"/>
    <property type="molecule type" value="Genomic_DNA"/>
</dbReference>
<keyword evidence="8" id="KW-1185">Reference proteome</keyword>